<feature type="region of interest" description="Disordered" evidence="2">
    <location>
        <begin position="2038"/>
        <end position="2074"/>
    </location>
</feature>
<dbReference type="OrthoDB" id="2286360at2759"/>
<evidence type="ECO:0000256" key="2">
    <source>
        <dbReference type="SAM" id="MobiDB-lite"/>
    </source>
</evidence>
<sequence>MAEVPGNVSSEKIKFSEPLPAPAQPVEVHDGSDSVGGPLLSSSQDDERMQLSRDNIRLTTQVKLLMASSEDVLREKVELQTRLRSVEAQNSAINASLQSLVEARQVAVNDLAAFKSTYTSVVQRLEDTEKKLLKQDNEITIQQTRTKTLQKKVELLRGELSIQKVDEEEKAGVIQALKAKISSQQMDIERLQQEKERQALTKKMMDKKQTAVDELEREQLLQELTKVKKDYQQAQEDVRRMVDQSMTQKLQHDALRRENSKLSREIIDLQHAAVKDKTGFLKQLERVEAEQRQREAELLRSSEKSLATKKEGNGVRVINENEWSRLAQLLSRSDGLEAELTATKTEAQDIRQRLLMVEDDRKDLLRRVVVAEKSVEERDATIEFLNRRLDSANQRLNDTKVQLNQMESISRQYSVVTVNLDAVTAEKENLVHERAALETTLTSLRKQLNESQQGISVFRKEMQEVKSVNKSLSENVLSLQQEKTAKETEANNVRAEYHTLMGKYSEVTQQLALTEVGLEELRRLKESLQTTEVELTAWKEAAAAWQSYSEHLSVKPESVTSETQSDPVEDERLVQLQSGMSELERNCSNLQAAYQQATEALANAEGRIRELEETGRTLEEQCATYNTACQRLQGEVEIAREETDRYAGSLQSEQQHSRQLVLQLQNVSGYKEERDALQERCDALASQTSQLTEEVARVAGEKEHLSKQLTEEIQRATQRLSEHAEEHRTIVATFEATIEEMNQAVAQHDEQWKAYLQSQTATIAAEKSTLQEHVSQLNATIEDLKRLQQETASVSGSYAHALVHIEVQQTEGLQVLQERCDVLTLQVARLTDTISKTESEAASVMEGKNAEILELQQRLNQHEKEHGATVTAFEATIAEMNQAVAQHDEQWEVFLRSQTASFEAEKVVIQENVNRLTEVVEVLKQQQQECEKPREDETRSAVDGEIQQAEVARVLGEKCNSLASQVALLSETTAKFQTENAQLRENYNQETERHHQFVSQLEESHRTAVAAFEATIAEMSQAVAQHDEQWKEYLRSETAIFDHEKRTLQEQIVHLNGVIEGLRSQQEVDQLQDDQNKEEIARVEGEKSRLTVENTGMTRQLNEVRSQLEQVSFQQKEQERLGTESVEKHKVDVEAWSAEVERLRQLLTQQEERHQASVATFEASITEMNQAVAQHDEEWKEYLRSQTEVLEQEKSVLQEEVRRLNSQIEDLQRRLEETPAQMTTVERSNNQGGAEGSEAQQGKLEPAGYVEPIVEQRIMLEEELQNLYNEHAVAEPEDEWQQRLEDERKQWQDQLASVTSQAEDRLKETQNSLENAVNESTWMKVQMEELQSQLHSREEELQRVKELLKHTVALDKFDEVPQEKKSLSVACSALQEQVASVKHEVETLRSQQESAGSAAMAQPEVINEGVQSQLISLEDEVDSLRSMKKGLEEKVLALEEEVTRLNNQSSLTLQQTVTGYEQRVAAFNQEWQTYVSQQATTFEEEKLALMSQVASLSEELKQTQSLLERMVVDGTFLATNMLVEAADDGKAHCLMCDSLIQKVNEHQEAIDALHGQIQQYEQNSRQLDLGPNGNGRGEPEVSGVFSSMVQQQQVDFGAGDTSEYLDGFPLGSPFEQAELLDTSGMSESEVVRDLKEDRLRLQVELLAVQEECERLQEQLASVRRSPRHSPRRSSMSSLRTLADLAGQVLDDFEIPDDKEDNDEDFLATVHLQDLIVSLQAHVKDLMMELDDATTHNSCLTEELTKTQQALKASEERLVSYGMDFEKERGAKEVLQHEVSRLKDEVSTLTAHLVDKEIHVAALKQQLEEQYGLVQQLRTSTEVDSSNLLQKLRDAYEEKRQTSMKLHETREVIQALQRELEDAQGLGTQAEATLQFTRANLEEKVQEVKTLQEQLRKSQEEMEQTTGALAASEAEKTQLSKTVHRLRTKVSELSNDIKELKEEVERRQSAHDSFRERVSHEAETLDQEIQSLREHLQASKSGLELGVFVAVPFRRIQYPFFCVFQTRDTEYDDLDRETREMRDEVRALKTELKVTKKQLRDTTRQLRQSEQELLSEGGRKSSHASSLNGDSTLSQSSQKAKLKLLDILQSSSDNIPRASNTLKLCMDSLKSEIDDLKSQMDHHIQVVKSKSDLL</sequence>
<feature type="coiled-coil region" evidence="1">
    <location>
        <begin position="1838"/>
        <end position="1974"/>
    </location>
</feature>
<evidence type="ECO:0000256" key="1">
    <source>
        <dbReference type="SAM" id="Coils"/>
    </source>
</evidence>
<evidence type="ECO:0000313" key="3">
    <source>
        <dbReference type="EMBL" id="GAU97386.1"/>
    </source>
</evidence>
<feature type="coiled-coil region" evidence="1">
    <location>
        <begin position="174"/>
        <end position="301"/>
    </location>
</feature>
<organism evidence="3 4">
    <name type="scientific">Ramazzottius varieornatus</name>
    <name type="common">Water bear</name>
    <name type="synonym">Tardigrade</name>
    <dbReference type="NCBI Taxonomy" id="947166"/>
    <lineage>
        <taxon>Eukaryota</taxon>
        <taxon>Metazoa</taxon>
        <taxon>Ecdysozoa</taxon>
        <taxon>Tardigrada</taxon>
        <taxon>Eutardigrada</taxon>
        <taxon>Parachela</taxon>
        <taxon>Hypsibioidea</taxon>
        <taxon>Ramazzottiidae</taxon>
        <taxon>Ramazzottius</taxon>
    </lineage>
</organism>
<feature type="coiled-coil region" evidence="1">
    <location>
        <begin position="326"/>
        <end position="496"/>
    </location>
</feature>
<dbReference type="EMBL" id="BDGG01000004">
    <property type="protein sequence ID" value="GAU97386.1"/>
    <property type="molecule type" value="Genomic_DNA"/>
</dbReference>
<dbReference type="Gene3D" id="1.10.287.1490">
    <property type="match status" value="3"/>
</dbReference>
<feature type="coiled-coil region" evidence="1">
    <location>
        <begin position="1281"/>
        <end position="1347"/>
    </location>
</feature>
<gene>
    <name evidence="3" type="primary">RvY_08695</name>
    <name evidence="3" type="synonym">RvY_08695.1</name>
    <name evidence="3" type="ORF">RvY_08695-1</name>
</gene>
<keyword evidence="1" id="KW-0175">Coiled coil</keyword>
<keyword evidence="4" id="KW-1185">Reference proteome</keyword>
<evidence type="ECO:0000313" key="4">
    <source>
        <dbReference type="Proteomes" id="UP000186922"/>
    </source>
</evidence>
<protein>
    <submittedName>
        <fullName evidence="3">Uncharacterized protein</fullName>
    </submittedName>
</protein>
<feature type="coiled-coil region" evidence="1">
    <location>
        <begin position="973"/>
        <end position="1029"/>
    </location>
</feature>
<accession>A0A1D1V6R7</accession>
<feature type="coiled-coil region" evidence="1">
    <location>
        <begin position="1536"/>
        <end position="1563"/>
    </location>
</feature>
<feature type="compositionally biased region" description="Polar residues" evidence="2">
    <location>
        <begin position="2062"/>
        <end position="2074"/>
    </location>
</feature>
<proteinExistence type="predicted"/>
<reference evidence="3 4" key="1">
    <citation type="journal article" date="2016" name="Nat. Commun.">
        <title>Extremotolerant tardigrade genome and improved radiotolerance of human cultured cells by tardigrade-unique protein.</title>
        <authorList>
            <person name="Hashimoto T."/>
            <person name="Horikawa D.D."/>
            <person name="Saito Y."/>
            <person name="Kuwahara H."/>
            <person name="Kozuka-Hata H."/>
            <person name="Shin-I T."/>
            <person name="Minakuchi Y."/>
            <person name="Ohishi K."/>
            <person name="Motoyama A."/>
            <person name="Aizu T."/>
            <person name="Enomoto A."/>
            <person name="Kondo K."/>
            <person name="Tanaka S."/>
            <person name="Hara Y."/>
            <person name="Koshikawa S."/>
            <person name="Sagara H."/>
            <person name="Miura T."/>
            <person name="Yokobori S."/>
            <person name="Miyagawa K."/>
            <person name="Suzuki Y."/>
            <person name="Kubo T."/>
            <person name="Oyama M."/>
            <person name="Kohara Y."/>
            <person name="Fujiyama A."/>
            <person name="Arakawa K."/>
            <person name="Katayama T."/>
            <person name="Toyoda A."/>
            <person name="Kunieda T."/>
        </authorList>
    </citation>
    <scope>NUCLEOTIDE SEQUENCE [LARGE SCALE GENOMIC DNA]</scope>
    <source>
        <strain evidence="3 4">YOKOZUNA-1</strain>
    </source>
</reference>
<dbReference type="PANTHER" id="PTHR23159">
    <property type="entry name" value="CENTROSOMAL PROTEIN 2"/>
    <property type="match status" value="1"/>
</dbReference>
<feature type="region of interest" description="Disordered" evidence="2">
    <location>
        <begin position="1214"/>
        <end position="1246"/>
    </location>
</feature>
<feature type="compositionally biased region" description="Polar residues" evidence="2">
    <location>
        <begin position="1220"/>
        <end position="1230"/>
    </location>
</feature>
<dbReference type="PANTHER" id="PTHR23159:SF31">
    <property type="entry name" value="CENTROSOME-ASSOCIATED PROTEIN CEP250 ISOFORM X1"/>
    <property type="match status" value="1"/>
</dbReference>
<feature type="coiled-coil region" evidence="1">
    <location>
        <begin position="667"/>
        <end position="865"/>
    </location>
</feature>
<comment type="caution">
    <text evidence="3">The sequence shown here is derived from an EMBL/GenBank/DDBJ whole genome shotgun (WGS) entry which is preliminary data.</text>
</comment>
<feature type="coiled-coil region" evidence="1">
    <location>
        <begin position="1631"/>
        <end position="1665"/>
    </location>
</feature>
<feature type="coiled-coil region" evidence="1">
    <location>
        <begin position="573"/>
        <end position="642"/>
    </location>
</feature>
<feature type="coiled-coil region" evidence="1">
    <location>
        <begin position="1736"/>
        <end position="1791"/>
    </location>
</feature>
<dbReference type="STRING" id="947166.A0A1D1V6R7"/>
<feature type="region of interest" description="Disordered" evidence="2">
    <location>
        <begin position="1"/>
        <end position="47"/>
    </location>
</feature>
<feature type="coiled-coil region" evidence="1">
    <location>
        <begin position="1371"/>
        <end position="1448"/>
    </location>
</feature>
<dbReference type="Proteomes" id="UP000186922">
    <property type="component" value="Unassembled WGS sequence"/>
</dbReference>
<feature type="coiled-coil region" evidence="1">
    <location>
        <begin position="1126"/>
        <end position="1153"/>
    </location>
</feature>
<name>A0A1D1V6R7_RAMVA</name>
<feature type="compositionally biased region" description="Basic and acidic residues" evidence="2">
    <location>
        <begin position="2038"/>
        <end position="2049"/>
    </location>
</feature>